<dbReference type="EMBL" id="JACJSK010000021">
    <property type="protein sequence ID" value="MBD2545263.1"/>
    <property type="molecule type" value="Genomic_DNA"/>
</dbReference>
<evidence type="ECO:0000313" key="2">
    <source>
        <dbReference type="Proteomes" id="UP000641954"/>
    </source>
</evidence>
<dbReference type="RefSeq" id="WP_190879066.1">
    <property type="nucleotide sequence ID" value="NZ_JACJSK010000021.1"/>
</dbReference>
<reference evidence="1 2" key="1">
    <citation type="journal article" date="2020" name="ISME J.">
        <title>Comparative genomics reveals insights into cyanobacterial evolution and habitat adaptation.</title>
        <authorList>
            <person name="Chen M.Y."/>
            <person name="Teng W.K."/>
            <person name="Zhao L."/>
            <person name="Hu C.X."/>
            <person name="Zhou Y.K."/>
            <person name="Han B.P."/>
            <person name="Song L.R."/>
            <person name="Shu W.S."/>
        </authorList>
    </citation>
    <scope>NUCLEOTIDE SEQUENCE [LARGE SCALE GENOMIC DNA]</scope>
    <source>
        <strain evidence="1 2">FACHB-1370</strain>
    </source>
</reference>
<proteinExistence type="predicted"/>
<protein>
    <submittedName>
        <fullName evidence="1">Uncharacterized protein</fullName>
    </submittedName>
</protein>
<organism evidence="1 2">
    <name type="scientific">Planktothricoides raciborskii FACHB-1370</name>
    <dbReference type="NCBI Taxonomy" id="2949576"/>
    <lineage>
        <taxon>Bacteria</taxon>
        <taxon>Bacillati</taxon>
        <taxon>Cyanobacteriota</taxon>
        <taxon>Cyanophyceae</taxon>
        <taxon>Oscillatoriophycideae</taxon>
        <taxon>Oscillatoriales</taxon>
        <taxon>Oscillatoriaceae</taxon>
        <taxon>Planktothricoides</taxon>
    </lineage>
</organism>
<sequence>MPRTSKSQTIFLKVTLESDHPDSKLNQIEISGIPGQSQNGKNILSDAVFCFLDDTIGRPIFAASRQIPKLDWQKLTVWLYPTDKDSLGYQVPTIDERDLELKSNVRESNLKLIYVLDNDLKGNEYRQWKNDAKAIFMPIFKKFVVPPQLPSSFSFNPFGSFIESLDSRIDPYAKMKRELFFDALIIQID</sequence>
<evidence type="ECO:0000313" key="1">
    <source>
        <dbReference type="EMBL" id="MBD2545263.1"/>
    </source>
</evidence>
<accession>A0ABR8EGJ2</accession>
<keyword evidence="2" id="KW-1185">Reference proteome</keyword>
<name>A0ABR8EGJ2_9CYAN</name>
<gene>
    <name evidence="1" type="ORF">H6G72_15765</name>
</gene>
<dbReference type="Proteomes" id="UP000641954">
    <property type="component" value="Unassembled WGS sequence"/>
</dbReference>
<comment type="caution">
    <text evidence="1">The sequence shown here is derived from an EMBL/GenBank/DDBJ whole genome shotgun (WGS) entry which is preliminary data.</text>
</comment>